<evidence type="ECO:0000259" key="11">
    <source>
        <dbReference type="PROSITE" id="PS51794"/>
    </source>
</evidence>
<keyword evidence="6 10" id="KW-0547">Nucleotide-binding</keyword>
<evidence type="ECO:0000256" key="10">
    <source>
        <dbReference type="HAMAP-Rule" id="MF_01499"/>
    </source>
</evidence>
<dbReference type="EC" id="2.7.7.85" evidence="10"/>
<evidence type="ECO:0000313" key="12">
    <source>
        <dbReference type="EMBL" id="KPJ64824.1"/>
    </source>
</evidence>
<keyword evidence="4 10" id="KW-0812">Transmembrane</keyword>
<comment type="similarity">
    <text evidence="10">Belongs to the adenylate cyclase family. DacA/CdaA subfamily.</text>
</comment>
<comment type="caution">
    <text evidence="12">The sequence shown here is derived from an EMBL/GenBank/DDBJ whole genome shotgun (WGS) entry which is preliminary data.</text>
</comment>
<evidence type="ECO:0000256" key="6">
    <source>
        <dbReference type="ARBA" id="ARBA00022741"/>
    </source>
</evidence>
<dbReference type="HAMAP" id="MF_01499">
    <property type="entry name" value="DacA"/>
    <property type="match status" value="1"/>
</dbReference>
<dbReference type="InterPro" id="IPR003390">
    <property type="entry name" value="DNA_integrity_scan_DisA_N"/>
</dbReference>
<dbReference type="GO" id="GO:0106408">
    <property type="term" value="F:diadenylate cyclase activity"/>
    <property type="evidence" value="ECO:0007669"/>
    <property type="project" value="UniProtKB-EC"/>
</dbReference>
<dbReference type="InterPro" id="IPR036888">
    <property type="entry name" value="DNA_integrity_DisA_N_sf"/>
</dbReference>
<feature type="transmembrane region" description="Helical" evidence="10">
    <location>
        <begin position="16"/>
        <end position="35"/>
    </location>
</feature>
<keyword evidence="3 10" id="KW-0808">Transferase</keyword>
<protein>
    <recommendedName>
        <fullName evidence="10">Diadenylate cyclase</fullName>
        <shortName evidence="10">DAC</shortName>
        <ecNumber evidence="10">2.7.7.85</ecNumber>
    </recommendedName>
    <alternativeName>
        <fullName evidence="10">Cyclic-di-AMP synthase</fullName>
        <shortName evidence="10">c-di-AMP synthase</shortName>
    </alternativeName>
</protein>
<dbReference type="PATRIC" id="fig|1704032.3.peg.641"/>
<dbReference type="InterPro" id="IPR014046">
    <property type="entry name" value="C-di-AMP_synthase"/>
</dbReference>
<proteinExistence type="inferred from homology"/>
<dbReference type="GO" id="GO:0004016">
    <property type="term" value="F:adenylate cyclase activity"/>
    <property type="evidence" value="ECO:0007669"/>
    <property type="project" value="UniProtKB-UniRule"/>
</dbReference>
<reference evidence="12 13" key="1">
    <citation type="journal article" date="2015" name="Microbiome">
        <title>Genomic resolution of linkages in carbon, nitrogen, and sulfur cycling among widespread estuary sediment bacteria.</title>
        <authorList>
            <person name="Baker B.J."/>
            <person name="Lazar C.S."/>
            <person name="Teske A.P."/>
            <person name="Dick G.J."/>
        </authorList>
    </citation>
    <scope>NUCLEOTIDE SEQUENCE [LARGE SCALE GENOMIC DNA]</scope>
    <source>
        <strain evidence="12">DG_56</strain>
    </source>
</reference>
<dbReference type="AlphaFoldDB" id="A0A0S7XQV7"/>
<evidence type="ECO:0000313" key="13">
    <source>
        <dbReference type="Proteomes" id="UP000052020"/>
    </source>
</evidence>
<dbReference type="PANTHER" id="PTHR34185">
    <property type="entry name" value="DIADENYLATE CYCLASE"/>
    <property type="match status" value="1"/>
</dbReference>
<keyword evidence="2 10" id="KW-1003">Cell membrane</keyword>
<comment type="function">
    <text evidence="10">Catalyzes the condensation of 2 ATP molecules into cyclic di-AMP (c-di-AMP), a second messenger used to regulate differing processes in different bacteria.</text>
</comment>
<name>A0A0S7XQV7_9BACT</name>
<dbReference type="PROSITE" id="PS51794">
    <property type="entry name" value="DAC"/>
    <property type="match status" value="1"/>
</dbReference>
<sequence length="280" mass="30553">MNPSQLSRLWDTVRHNFTWISVIDILAVTAIVYLLLRLVRGTRAVQLLKGVGVLLVLILVTDPLGLKGLNWLLSQALLPGVIALIILFQPELRLALERLGRGRIWAGAGLGVQTQVVETVNELVRFARESSAIRTGALVVIERSVGLGDIARTGRQIEGPVTAELLGMVFAPGSPMHDLAALIRGNRLVAAGCLLPLSETRPAAAARGTRHRAALGLSERTDAVVLVVSEQTGMVSLAYEGRLATNLTDETIRRRLLQLLSPPPREPWTRRLWKRNHATP</sequence>
<dbReference type="PANTHER" id="PTHR34185:SF1">
    <property type="entry name" value="DIADENYLATE CYCLASE"/>
    <property type="match status" value="1"/>
</dbReference>
<evidence type="ECO:0000256" key="8">
    <source>
        <dbReference type="ARBA" id="ARBA00022989"/>
    </source>
</evidence>
<gene>
    <name evidence="10" type="primary">dacA</name>
    <name evidence="12" type="ORF">AMK68_00435</name>
</gene>
<comment type="caution">
    <text evidence="10">Lacks conserved residue(s) required for the propagation of feature annotation.</text>
</comment>
<dbReference type="GO" id="GO:0005524">
    <property type="term" value="F:ATP binding"/>
    <property type="evidence" value="ECO:0007669"/>
    <property type="project" value="UniProtKB-UniRule"/>
</dbReference>
<keyword evidence="7 10" id="KW-0067">ATP-binding</keyword>
<evidence type="ECO:0000256" key="7">
    <source>
        <dbReference type="ARBA" id="ARBA00022840"/>
    </source>
</evidence>
<comment type="subunit">
    <text evidence="10">Probably a homodimer.</text>
</comment>
<accession>A0A0S7XQV7</accession>
<dbReference type="NCBIfam" id="TIGR00159">
    <property type="entry name" value="diadenylate cyclase CdaA"/>
    <property type="match status" value="1"/>
</dbReference>
<feature type="transmembrane region" description="Helical" evidence="10">
    <location>
        <begin position="71"/>
        <end position="88"/>
    </location>
</feature>
<keyword evidence="5 10" id="KW-0548">Nucleotidyltransferase</keyword>
<dbReference type="Gene3D" id="3.40.1700.10">
    <property type="entry name" value="DNA integrity scanning protein, DisA, N-terminal domain"/>
    <property type="match status" value="1"/>
</dbReference>
<dbReference type="InterPro" id="IPR050338">
    <property type="entry name" value="DisA"/>
</dbReference>
<evidence type="ECO:0000256" key="2">
    <source>
        <dbReference type="ARBA" id="ARBA00022475"/>
    </source>
</evidence>
<evidence type="ECO:0000256" key="5">
    <source>
        <dbReference type="ARBA" id="ARBA00022695"/>
    </source>
</evidence>
<feature type="transmembrane region" description="Helical" evidence="10">
    <location>
        <begin position="47"/>
        <end position="65"/>
    </location>
</feature>
<evidence type="ECO:0000256" key="1">
    <source>
        <dbReference type="ARBA" id="ARBA00000877"/>
    </source>
</evidence>
<evidence type="ECO:0000256" key="4">
    <source>
        <dbReference type="ARBA" id="ARBA00022692"/>
    </source>
</evidence>
<comment type="catalytic activity">
    <reaction evidence="1 10">
        <text>2 ATP = 3',3'-c-di-AMP + 2 diphosphate</text>
        <dbReference type="Rhea" id="RHEA:35655"/>
        <dbReference type="ChEBI" id="CHEBI:30616"/>
        <dbReference type="ChEBI" id="CHEBI:33019"/>
        <dbReference type="ChEBI" id="CHEBI:71500"/>
        <dbReference type="EC" id="2.7.7.85"/>
    </reaction>
</comment>
<dbReference type="Pfam" id="PF02457">
    <property type="entry name" value="DAC"/>
    <property type="match status" value="1"/>
</dbReference>
<dbReference type="Pfam" id="PF19293">
    <property type="entry name" value="CdaA_N"/>
    <property type="match status" value="1"/>
</dbReference>
<dbReference type="InterPro" id="IPR045585">
    <property type="entry name" value="CdaA_N"/>
</dbReference>
<keyword evidence="8 10" id="KW-1133">Transmembrane helix</keyword>
<dbReference type="GO" id="GO:0006171">
    <property type="term" value="P:cAMP biosynthetic process"/>
    <property type="evidence" value="ECO:0007669"/>
    <property type="project" value="InterPro"/>
</dbReference>
<keyword evidence="9 10" id="KW-0472">Membrane</keyword>
<dbReference type="PIRSF" id="PIRSF004793">
    <property type="entry name" value="UCP004793"/>
    <property type="match status" value="1"/>
</dbReference>
<organism evidence="12 13">
    <name type="scientific">candidate division KD3-62 bacterium DG_56</name>
    <dbReference type="NCBI Taxonomy" id="1704032"/>
    <lineage>
        <taxon>Bacteria</taxon>
        <taxon>candidate division KD3-62</taxon>
    </lineage>
</organism>
<evidence type="ECO:0000256" key="3">
    <source>
        <dbReference type="ARBA" id="ARBA00022679"/>
    </source>
</evidence>
<evidence type="ECO:0000256" key="9">
    <source>
        <dbReference type="ARBA" id="ARBA00023136"/>
    </source>
</evidence>
<dbReference type="InterPro" id="IPR034701">
    <property type="entry name" value="CdaA"/>
</dbReference>
<dbReference type="Proteomes" id="UP000052020">
    <property type="component" value="Unassembled WGS sequence"/>
</dbReference>
<dbReference type="SUPFAM" id="SSF143597">
    <property type="entry name" value="YojJ-like"/>
    <property type="match status" value="1"/>
</dbReference>
<feature type="domain" description="DAC" evidence="11">
    <location>
        <begin position="89"/>
        <end position="249"/>
    </location>
</feature>
<dbReference type="EMBL" id="LIZY01000005">
    <property type="protein sequence ID" value="KPJ64824.1"/>
    <property type="molecule type" value="Genomic_DNA"/>
</dbReference>